<keyword evidence="3 6" id="KW-0479">Metal-binding</keyword>
<accession>A0A1H6FJ60</accession>
<dbReference type="PANTHER" id="PTHR33751">
    <property type="entry name" value="CBB3-TYPE CYTOCHROME C OXIDASE SUBUNIT FIXP"/>
    <property type="match status" value="1"/>
</dbReference>
<evidence type="ECO:0000256" key="2">
    <source>
        <dbReference type="ARBA" id="ARBA00022617"/>
    </source>
</evidence>
<keyword evidence="7" id="KW-0732">Signal</keyword>
<feature type="signal peptide" evidence="7">
    <location>
        <begin position="1"/>
        <end position="25"/>
    </location>
</feature>
<dbReference type="OrthoDB" id="188778at2"/>
<evidence type="ECO:0000256" key="7">
    <source>
        <dbReference type="SAM" id="SignalP"/>
    </source>
</evidence>
<keyword evidence="4" id="KW-0249">Electron transport</keyword>
<sequence length="105" mass="11716">MRFHFPGFGILCICFSLLSIAESQAEDSLTLNLPIMTYNCFTCHGDRGISQGAAPSLHKLPAKYIRQTLLEYRADRRPGTIMPRISKGFSPQELNALANYIAQLP</sequence>
<dbReference type="RefSeq" id="WP_103922551.1">
    <property type="nucleotide sequence ID" value="NZ_FMSV02000558.1"/>
</dbReference>
<reference evidence="9 10" key="1">
    <citation type="submission" date="2016-10" db="EMBL/GenBank/DDBJ databases">
        <authorList>
            <person name="de Groot N.N."/>
        </authorList>
    </citation>
    <scope>NUCLEOTIDE SEQUENCE [LARGE SCALE GENOMIC DNA]</scope>
    <source>
        <strain evidence="9">MBHS1</strain>
    </source>
</reference>
<dbReference type="AlphaFoldDB" id="A0A1H6FJ60"/>
<dbReference type="EMBL" id="FMSV02000558">
    <property type="protein sequence ID" value="SEH09054.1"/>
    <property type="molecule type" value="Genomic_DNA"/>
</dbReference>
<keyword evidence="1" id="KW-0813">Transport</keyword>
<evidence type="ECO:0000259" key="8">
    <source>
        <dbReference type="PROSITE" id="PS51007"/>
    </source>
</evidence>
<evidence type="ECO:0000313" key="10">
    <source>
        <dbReference type="Proteomes" id="UP000236724"/>
    </source>
</evidence>
<evidence type="ECO:0000256" key="4">
    <source>
        <dbReference type="ARBA" id="ARBA00022982"/>
    </source>
</evidence>
<dbReference type="Proteomes" id="UP000236724">
    <property type="component" value="Unassembled WGS sequence"/>
</dbReference>
<evidence type="ECO:0000256" key="1">
    <source>
        <dbReference type="ARBA" id="ARBA00022448"/>
    </source>
</evidence>
<organism evidence="9 10">
    <name type="scientific">Candidatus Venteria ishoeyi</name>
    <dbReference type="NCBI Taxonomy" id="1899563"/>
    <lineage>
        <taxon>Bacteria</taxon>
        <taxon>Pseudomonadati</taxon>
        <taxon>Pseudomonadota</taxon>
        <taxon>Gammaproteobacteria</taxon>
        <taxon>Thiotrichales</taxon>
        <taxon>Thiotrichaceae</taxon>
        <taxon>Venteria</taxon>
    </lineage>
</organism>
<dbReference type="GO" id="GO:0020037">
    <property type="term" value="F:heme binding"/>
    <property type="evidence" value="ECO:0007669"/>
    <property type="project" value="InterPro"/>
</dbReference>
<name>A0A1H6FJ60_9GAMM</name>
<dbReference type="GO" id="GO:0046872">
    <property type="term" value="F:metal ion binding"/>
    <property type="evidence" value="ECO:0007669"/>
    <property type="project" value="UniProtKB-KW"/>
</dbReference>
<dbReference type="InterPro" id="IPR050597">
    <property type="entry name" value="Cytochrome_c_Oxidase_Subunit"/>
</dbReference>
<proteinExistence type="predicted"/>
<keyword evidence="5 6" id="KW-0408">Iron</keyword>
<dbReference type="GO" id="GO:0009055">
    <property type="term" value="F:electron transfer activity"/>
    <property type="evidence" value="ECO:0007669"/>
    <property type="project" value="InterPro"/>
</dbReference>
<keyword evidence="10" id="KW-1185">Reference proteome</keyword>
<dbReference type="InterPro" id="IPR009056">
    <property type="entry name" value="Cyt_c-like_dom"/>
</dbReference>
<gene>
    <name evidence="9" type="primary">fccA_3</name>
    <name evidence="9" type="ORF">MBHS_04947</name>
</gene>
<dbReference type="Pfam" id="PF00034">
    <property type="entry name" value="Cytochrom_C"/>
    <property type="match status" value="1"/>
</dbReference>
<dbReference type="Gene3D" id="1.10.760.10">
    <property type="entry name" value="Cytochrome c-like domain"/>
    <property type="match status" value="1"/>
</dbReference>
<dbReference type="InterPro" id="IPR036909">
    <property type="entry name" value="Cyt_c-like_dom_sf"/>
</dbReference>
<feature type="domain" description="Cytochrome c" evidence="8">
    <location>
        <begin position="22"/>
        <end position="105"/>
    </location>
</feature>
<dbReference type="PROSITE" id="PS51007">
    <property type="entry name" value="CYTC"/>
    <property type="match status" value="1"/>
</dbReference>
<evidence type="ECO:0000256" key="5">
    <source>
        <dbReference type="ARBA" id="ARBA00023004"/>
    </source>
</evidence>
<evidence type="ECO:0000256" key="6">
    <source>
        <dbReference type="PROSITE-ProRule" id="PRU00433"/>
    </source>
</evidence>
<dbReference type="SUPFAM" id="SSF46626">
    <property type="entry name" value="Cytochrome c"/>
    <property type="match status" value="1"/>
</dbReference>
<dbReference type="PANTHER" id="PTHR33751:SF9">
    <property type="entry name" value="CYTOCHROME C4"/>
    <property type="match status" value="1"/>
</dbReference>
<protein>
    <submittedName>
        <fullName evidence="9">Cytochrome subunit of sulfide dehydrogenase</fullName>
    </submittedName>
</protein>
<evidence type="ECO:0000313" key="9">
    <source>
        <dbReference type="EMBL" id="SEH09054.1"/>
    </source>
</evidence>
<feature type="chain" id="PRO_5014971044" evidence="7">
    <location>
        <begin position="26"/>
        <end position="105"/>
    </location>
</feature>
<evidence type="ECO:0000256" key="3">
    <source>
        <dbReference type="ARBA" id="ARBA00022723"/>
    </source>
</evidence>
<keyword evidence="2 6" id="KW-0349">Heme</keyword>